<sequence length="162" mass="18010">MSMDDLPKDPASSHKPMRWGTLVEAYQQAVYWCELPEQYVAIRIGQMHPTLDSALAQHAIHDWAYITAYNPFSQRSTPQQNRAMNRQLADDLGRRGYTYWRGSGIDLAGAWPPEASFLVLGIDRVVACDLARTYDQNAIVAGHIGEAAELIVLSNPSSPHSA</sequence>
<keyword evidence="2" id="KW-1185">Reference proteome</keyword>
<dbReference type="Pfam" id="PF11697">
    <property type="entry name" value="DUF3293"/>
    <property type="match status" value="1"/>
</dbReference>
<comment type="caution">
    <text evidence="1">The sequence shown here is derived from an EMBL/GenBank/DDBJ whole genome shotgun (WGS) entry which is preliminary data.</text>
</comment>
<dbReference type="InterPro" id="IPR021710">
    <property type="entry name" value="DUF3293"/>
</dbReference>
<gene>
    <name evidence="1" type="ORF">Pla52o_43650</name>
</gene>
<dbReference type="AlphaFoldDB" id="A0A5C6C912"/>
<evidence type="ECO:0000313" key="1">
    <source>
        <dbReference type="EMBL" id="TWU20487.1"/>
    </source>
</evidence>
<dbReference type="Proteomes" id="UP000316304">
    <property type="component" value="Unassembled WGS sequence"/>
</dbReference>
<name>A0A5C6C912_9BACT</name>
<evidence type="ECO:0000313" key="2">
    <source>
        <dbReference type="Proteomes" id="UP000316304"/>
    </source>
</evidence>
<dbReference type="OrthoDB" id="5509642at2"/>
<accession>A0A5C6C912</accession>
<reference evidence="1 2" key="1">
    <citation type="submission" date="2019-02" db="EMBL/GenBank/DDBJ databases">
        <title>Deep-cultivation of Planctomycetes and their phenomic and genomic characterization uncovers novel biology.</title>
        <authorList>
            <person name="Wiegand S."/>
            <person name="Jogler M."/>
            <person name="Boedeker C."/>
            <person name="Pinto D."/>
            <person name="Vollmers J."/>
            <person name="Rivas-Marin E."/>
            <person name="Kohn T."/>
            <person name="Peeters S.H."/>
            <person name="Heuer A."/>
            <person name="Rast P."/>
            <person name="Oberbeckmann S."/>
            <person name="Bunk B."/>
            <person name="Jeske O."/>
            <person name="Meyerdierks A."/>
            <person name="Storesund J.E."/>
            <person name="Kallscheuer N."/>
            <person name="Luecker S."/>
            <person name="Lage O.M."/>
            <person name="Pohl T."/>
            <person name="Merkel B.J."/>
            <person name="Hornburger P."/>
            <person name="Mueller R.-W."/>
            <person name="Bruemmer F."/>
            <person name="Labrenz M."/>
            <person name="Spormann A.M."/>
            <person name="Op Den Camp H."/>
            <person name="Overmann J."/>
            <person name="Amann R."/>
            <person name="Jetten M.S.M."/>
            <person name="Mascher T."/>
            <person name="Medema M.H."/>
            <person name="Devos D.P."/>
            <person name="Kaster A.-K."/>
            <person name="Ovreas L."/>
            <person name="Rohde M."/>
            <person name="Galperin M.Y."/>
            <person name="Jogler C."/>
        </authorList>
    </citation>
    <scope>NUCLEOTIDE SEQUENCE [LARGE SCALE GENOMIC DNA]</scope>
    <source>
        <strain evidence="1 2">Pla52o</strain>
    </source>
</reference>
<proteinExistence type="predicted"/>
<protein>
    <recommendedName>
        <fullName evidence="3">DUF3293 domain-containing protein</fullName>
    </recommendedName>
</protein>
<organism evidence="1 2">
    <name type="scientific">Novipirellula galeiformis</name>
    <dbReference type="NCBI Taxonomy" id="2528004"/>
    <lineage>
        <taxon>Bacteria</taxon>
        <taxon>Pseudomonadati</taxon>
        <taxon>Planctomycetota</taxon>
        <taxon>Planctomycetia</taxon>
        <taxon>Pirellulales</taxon>
        <taxon>Pirellulaceae</taxon>
        <taxon>Novipirellula</taxon>
    </lineage>
</organism>
<evidence type="ECO:0008006" key="3">
    <source>
        <dbReference type="Google" id="ProtNLM"/>
    </source>
</evidence>
<dbReference type="EMBL" id="SJPT01000008">
    <property type="protein sequence ID" value="TWU20487.1"/>
    <property type="molecule type" value="Genomic_DNA"/>
</dbReference>